<feature type="chain" id="PRO_5037635403" description="PEP-CTERM sorting domain-containing protein" evidence="2">
    <location>
        <begin position="25"/>
        <end position="360"/>
    </location>
</feature>
<proteinExistence type="predicted"/>
<feature type="region of interest" description="Disordered" evidence="1">
    <location>
        <begin position="295"/>
        <end position="337"/>
    </location>
</feature>
<keyword evidence="2" id="KW-0732">Signal</keyword>
<dbReference type="Proteomes" id="UP000615026">
    <property type="component" value="Unassembled WGS sequence"/>
</dbReference>
<evidence type="ECO:0000313" key="3">
    <source>
        <dbReference type="EMBL" id="MBE9068697.1"/>
    </source>
</evidence>
<feature type="signal peptide" evidence="2">
    <location>
        <begin position="1"/>
        <end position="24"/>
    </location>
</feature>
<evidence type="ECO:0000313" key="4">
    <source>
        <dbReference type="Proteomes" id="UP000615026"/>
    </source>
</evidence>
<organism evidence="3 4">
    <name type="scientific">Leptolyngbya cf. ectocarpi LEGE 11479</name>
    <dbReference type="NCBI Taxonomy" id="1828722"/>
    <lineage>
        <taxon>Bacteria</taxon>
        <taxon>Bacillati</taxon>
        <taxon>Cyanobacteriota</taxon>
        <taxon>Cyanophyceae</taxon>
        <taxon>Leptolyngbyales</taxon>
        <taxon>Leptolyngbyaceae</taxon>
        <taxon>Leptolyngbya group</taxon>
        <taxon>Leptolyngbya</taxon>
    </lineage>
</organism>
<feature type="compositionally biased region" description="Low complexity" evidence="1">
    <location>
        <begin position="304"/>
        <end position="324"/>
    </location>
</feature>
<sequence length="360" mass="36566">MNKLLVSAGVIASSVSLIAAPAQAGTLTFGVEANASLDVNLSPSLAGRTLGGVTLPNSLDVDATNVTGSFTVLDDPAQFTDGDIELNYSLLNDLLGDSYSTTLQSLLGSFGLTSGQALQSVDDIFTITQFTGNGVLTSEAPTLAGDPDNPSPFNILYKGGSSSLLIEGYDTEVAESCLSATCQITGNVSFGVGLVLGELVTLTSDLLANSNITLSPEARSAIASLQQTAAVMQAFGPTLDIAQVVANVSATTQFVEANPNGTLKDIGANVTGGLLTAAATTGGQQQPILSRLLADNPSVDPPAVVDTSVGDPPVGGPTTIPPTTNQDNNTPQDVPEPSILLGLLGTAILVKRSHKKTVVQ</sequence>
<evidence type="ECO:0008006" key="5">
    <source>
        <dbReference type="Google" id="ProtNLM"/>
    </source>
</evidence>
<dbReference type="AlphaFoldDB" id="A0A928ZWF5"/>
<dbReference type="RefSeq" id="WP_193994633.1">
    <property type="nucleotide sequence ID" value="NZ_JADEXP010000192.1"/>
</dbReference>
<reference evidence="3" key="1">
    <citation type="submission" date="2020-10" db="EMBL/GenBank/DDBJ databases">
        <authorList>
            <person name="Castelo-Branco R."/>
            <person name="Eusebio N."/>
            <person name="Adriana R."/>
            <person name="Vieira A."/>
            <person name="Brugerolle De Fraissinette N."/>
            <person name="Rezende De Castro R."/>
            <person name="Schneider M.P."/>
            <person name="Vasconcelos V."/>
            <person name="Leao P.N."/>
        </authorList>
    </citation>
    <scope>NUCLEOTIDE SEQUENCE</scope>
    <source>
        <strain evidence="3">LEGE 11479</strain>
    </source>
</reference>
<dbReference type="EMBL" id="JADEXP010000192">
    <property type="protein sequence ID" value="MBE9068697.1"/>
    <property type="molecule type" value="Genomic_DNA"/>
</dbReference>
<keyword evidence="4" id="KW-1185">Reference proteome</keyword>
<evidence type="ECO:0000256" key="1">
    <source>
        <dbReference type="SAM" id="MobiDB-lite"/>
    </source>
</evidence>
<evidence type="ECO:0000256" key="2">
    <source>
        <dbReference type="SAM" id="SignalP"/>
    </source>
</evidence>
<name>A0A928ZWF5_LEPEC</name>
<accession>A0A928ZWF5</accession>
<protein>
    <recommendedName>
        <fullName evidence="5">PEP-CTERM sorting domain-containing protein</fullName>
    </recommendedName>
</protein>
<gene>
    <name evidence="3" type="ORF">IQ260_18790</name>
</gene>
<comment type="caution">
    <text evidence="3">The sequence shown here is derived from an EMBL/GenBank/DDBJ whole genome shotgun (WGS) entry which is preliminary data.</text>
</comment>